<dbReference type="EMBL" id="LAZP02000110">
    <property type="protein sequence ID" value="PFH60745.1"/>
    <property type="molecule type" value="Genomic_DNA"/>
</dbReference>
<keyword evidence="2" id="KW-1185">Reference proteome</keyword>
<sequence>MWPLKRCHMHVNQPHLGRHVGNHLRPKVIPNSLLDPLLFDNIEPTSPLNKLICVVSGLLETEKRCHVQCIKLISNGLVQTTSLSKNAKMR</sequence>
<proteinExistence type="predicted"/>
<protein>
    <submittedName>
        <fullName evidence="1">Uncharacterized protein</fullName>
    </submittedName>
</protein>
<reference evidence="1 2" key="2">
    <citation type="journal article" date="2017" name="Sci. Rep.">
        <title>Ant-infecting Ophiocordyceps genomes reveal a high diversity of potential behavioral manipulation genes and a possible major role for enterotoxins.</title>
        <authorList>
            <person name="de Bekker C."/>
            <person name="Ohm R.A."/>
            <person name="Evans H.C."/>
            <person name="Brachmann A."/>
            <person name="Hughes D.P."/>
        </authorList>
    </citation>
    <scope>NUCLEOTIDE SEQUENCE [LARGE SCALE GENOMIC DNA]</scope>
    <source>
        <strain evidence="1 2">SC16a</strain>
    </source>
</reference>
<organism evidence="1 2">
    <name type="scientific">Ophiocordyceps unilateralis</name>
    <name type="common">Zombie-ant fungus</name>
    <name type="synonym">Torrubia unilateralis</name>
    <dbReference type="NCBI Taxonomy" id="268505"/>
    <lineage>
        <taxon>Eukaryota</taxon>
        <taxon>Fungi</taxon>
        <taxon>Dikarya</taxon>
        <taxon>Ascomycota</taxon>
        <taxon>Pezizomycotina</taxon>
        <taxon>Sordariomycetes</taxon>
        <taxon>Hypocreomycetidae</taxon>
        <taxon>Hypocreales</taxon>
        <taxon>Ophiocordycipitaceae</taxon>
        <taxon>Ophiocordyceps</taxon>
    </lineage>
</organism>
<comment type="caution">
    <text evidence="1">The sequence shown here is derived from an EMBL/GenBank/DDBJ whole genome shotgun (WGS) entry which is preliminary data.</text>
</comment>
<dbReference type="Proteomes" id="UP000037136">
    <property type="component" value="Unassembled WGS sequence"/>
</dbReference>
<evidence type="ECO:0000313" key="2">
    <source>
        <dbReference type="Proteomes" id="UP000037136"/>
    </source>
</evidence>
<evidence type="ECO:0000313" key="1">
    <source>
        <dbReference type="EMBL" id="PFH60745.1"/>
    </source>
</evidence>
<accession>A0A2A9PGX2</accession>
<dbReference type="AlphaFoldDB" id="A0A2A9PGX2"/>
<reference evidence="1 2" key="1">
    <citation type="journal article" date="2015" name="BMC Genomics">
        <title>Gene expression during zombie ant biting behavior reflects the complexity underlying fungal parasitic behavioral manipulation.</title>
        <authorList>
            <person name="de Bekker C."/>
            <person name="Ohm R.A."/>
            <person name="Loreto R.G."/>
            <person name="Sebastian A."/>
            <person name="Albert I."/>
            <person name="Merrow M."/>
            <person name="Brachmann A."/>
            <person name="Hughes D.P."/>
        </authorList>
    </citation>
    <scope>NUCLEOTIDE SEQUENCE [LARGE SCALE GENOMIC DNA]</scope>
    <source>
        <strain evidence="1 2">SC16a</strain>
    </source>
</reference>
<gene>
    <name evidence="1" type="ORF">XA68_10453</name>
</gene>
<name>A0A2A9PGX2_OPHUN</name>